<sequence>MCDARFGQESGNSKTRDSNLADLISMYPQCFEGIGELPGDYKMILWEEAKPVVHAPRRVAAALREPLRQELNMLVNEGIIAKVEKPTEWILFWHLSPIHLRLAPS</sequence>
<proteinExistence type="predicted"/>
<organism evidence="1 2">
    <name type="scientific">Dryococelus australis</name>
    <dbReference type="NCBI Taxonomy" id="614101"/>
    <lineage>
        <taxon>Eukaryota</taxon>
        <taxon>Metazoa</taxon>
        <taxon>Ecdysozoa</taxon>
        <taxon>Arthropoda</taxon>
        <taxon>Hexapoda</taxon>
        <taxon>Insecta</taxon>
        <taxon>Pterygota</taxon>
        <taxon>Neoptera</taxon>
        <taxon>Polyneoptera</taxon>
        <taxon>Phasmatodea</taxon>
        <taxon>Verophasmatodea</taxon>
        <taxon>Anareolatae</taxon>
        <taxon>Phasmatidae</taxon>
        <taxon>Eurycanthinae</taxon>
        <taxon>Dryococelus</taxon>
    </lineage>
</organism>
<evidence type="ECO:0000313" key="1">
    <source>
        <dbReference type="EMBL" id="KAJ8880560.1"/>
    </source>
</evidence>
<accession>A0ABQ9H8D2</accession>
<evidence type="ECO:0000313" key="2">
    <source>
        <dbReference type="Proteomes" id="UP001159363"/>
    </source>
</evidence>
<protein>
    <submittedName>
        <fullName evidence="1">Uncharacterized protein</fullName>
    </submittedName>
</protein>
<dbReference type="Gene3D" id="3.10.10.10">
    <property type="entry name" value="HIV Type 1 Reverse Transcriptase, subunit A, domain 1"/>
    <property type="match status" value="1"/>
</dbReference>
<name>A0ABQ9H8D2_9NEOP</name>
<dbReference type="EMBL" id="JARBHB010000006">
    <property type="protein sequence ID" value="KAJ8880560.1"/>
    <property type="molecule type" value="Genomic_DNA"/>
</dbReference>
<gene>
    <name evidence="1" type="ORF">PR048_017030</name>
</gene>
<dbReference type="Proteomes" id="UP001159363">
    <property type="component" value="Chromosome 5"/>
</dbReference>
<keyword evidence="2" id="KW-1185">Reference proteome</keyword>
<reference evidence="1 2" key="1">
    <citation type="submission" date="2023-02" db="EMBL/GenBank/DDBJ databases">
        <title>LHISI_Scaffold_Assembly.</title>
        <authorList>
            <person name="Stuart O.P."/>
            <person name="Cleave R."/>
            <person name="Magrath M.J.L."/>
            <person name="Mikheyev A.S."/>
        </authorList>
    </citation>
    <scope>NUCLEOTIDE SEQUENCE [LARGE SCALE GENOMIC DNA]</scope>
    <source>
        <strain evidence="1">Daus_M_001</strain>
        <tissue evidence="1">Leg muscle</tissue>
    </source>
</reference>
<comment type="caution">
    <text evidence="1">The sequence shown here is derived from an EMBL/GenBank/DDBJ whole genome shotgun (WGS) entry which is preliminary data.</text>
</comment>